<protein>
    <recommendedName>
        <fullName evidence="12">CLIP domain-containing serine protease</fullName>
        <ecNumber evidence="12">3.4.21.-</ecNumber>
    </recommendedName>
</protein>
<dbReference type="PANTHER" id="PTHR24258">
    <property type="entry name" value="SERINE PROTEASE-RELATED"/>
    <property type="match status" value="1"/>
</dbReference>
<comment type="similarity">
    <text evidence="11 12">Belongs to the peptidase S1 family. CLIP subfamily.</text>
</comment>
<evidence type="ECO:0000313" key="15">
    <source>
        <dbReference type="EMBL" id="MBW44736.1"/>
    </source>
</evidence>
<keyword evidence="3" id="KW-0399">Innate immunity</keyword>
<evidence type="ECO:0000256" key="6">
    <source>
        <dbReference type="ARBA" id="ARBA00022801"/>
    </source>
</evidence>
<dbReference type="GO" id="GO:0005576">
    <property type="term" value="C:extracellular region"/>
    <property type="evidence" value="ECO:0007669"/>
    <property type="project" value="UniProtKB-SubCell"/>
</dbReference>
<feature type="domain" description="Clip" evidence="14">
    <location>
        <begin position="37"/>
        <end position="83"/>
    </location>
</feature>
<evidence type="ECO:0000256" key="5">
    <source>
        <dbReference type="ARBA" id="ARBA00022729"/>
    </source>
</evidence>
<evidence type="ECO:0000256" key="9">
    <source>
        <dbReference type="ARBA" id="ARBA00023157"/>
    </source>
</evidence>
<dbReference type="PROSITE" id="PS51888">
    <property type="entry name" value="CLIP"/>
    <property type="match status" value="1"/>
</dbReference>
<organism evidence="15">
    <name type="scientific">Anopheles triannulatus</name>
    <dbReference type="NCBI Taxonomy" id="58253"/>
    <lineage>
        <taxon>Eukaryota</taxon>
        <taxon>Metazoa</taxon>
        <taxon>Ecdysozoa</taxon>
        <taxon>Arthropoda</taxon>
        <taxon>Hexapoda</taxon>
        <taxon>Insecta</taxon>
        <taxon>Pterygota</taxon>
        <taxon>Neoptera</taxon>
        <taxon>Endopterygota</taxon>
        <taxon>Diptera</taxon>
        <taxon>Nematocera</taxon>
        <taxon>Culicoidea</taxon>
        <taxon>Culicidae</taxon>
        <taxon>Anophelinae</taxon>
        <taxon>Anopheles</taxon>
    </lineage>
</organism>
<sequence length="347" mass="38210">MIDSRSKRRSVRINLVLGSILVLTLLKSGLAVKKNKPCVTPVGKPGRCVHFWECQVPPPQDEHEALLHGSVCGHSEGSPLVCCEPLLPNPPYCGVAASAPQFGVQETRIGEFPWTALIEYERSNGHLGYHCAGSLINQRYVVTAANCVSGIPACWRVHGVRLGEWDFSTSDVCNGAHSAPWPIDMGIEQIIVHSGYDRMDERQVNDIALVRLASDVQYTAHIQPICLPFPKGTTSVAYAVGWGITAKGVATHRKMKTILTVYNEDEYFSVYKCSKFNLTSSQMCARALGVHRTSTCDPGGQLVHYHEQEYYLFGVNSFGLQNCGSGDSPVVFTKVADYIDWIESTIY</sequence>
<dbReference type="SUPFAM" id="SSF50494">
    <property type="entry name" value="Trypsin-like serine proteases"/>
    <property type="match status" value="1"/>
</dbReference>
<evidence type="ECO:0000256" key="1">
    <source>
        <dbReference type="ARBA" id="ARBA00004613"/>
    </source>
</evidence>
<feature type="domain" description="Peptidase S1" evidence="13">
    <location>
        <begin position="101"/>
        <end position="347"/>
    </location>
</feature>
<comment type="domain">
    <text evidence="12">The clip domain consists of 35-55 residues which are 'knitted' together usually by 3 conserved disulfide bonds forming a clip-like compact structure.</text>
</comment>
<dbReference type="GO" id="GO:0006508">
    <property type="term" value="P:proteolysis"/>
    <property type="evidence" value="ECO:0007669"/>
    <property type="project" value="UniProtKB-KW"/>
</dbReference>
<keyword evidence="6 12" id="KW-0378">Hydrolase</keyword>
<evidence type="ECO:0000256" key="2">
    <source>
        <dbReference type="ARBA" id="ARBA00022525"/>
    </source>
</evidence>
<dbReference type="Gene3D" id="2.40.10.10">
    <property type="entry name" value="Trypsin-like serine proteases"/>
    <property type="match status" value="2"/>
</dbReference>
<accession>A0A2M4AVB4</accession>
<dbReference type="AlphaFoldDB" id="A0A2M4AVB4"/>
<evidence type="ECO:0000256" key="11">
    <source>
        <dbReference type="ARBA" id="ARBA00024195"/>
    </source>
</evidence>
<dbReference type="Gene3D" id="3.30.1640.30">
    <property type="match status" value="1"/>
</dbReference>
<dbReference type="FunFam" id="2.40.10.10:FF:000028">
    <property type="entry name" value="Serine protease easter"/>
    <property type="match status" value="1"/>
</dbReference>
<dbReference type="PROSITE" id="PS50240">
    <property type="entry name" value="TRYPSIN_DOM"/>
    <property type="match status" value="1"/>
</dbReference>
<keyword evidence="4 12" id="KW-0645">Protease</keyword>
<dbReference type="InterPro" id="IPR022700">
    <property type="entry name" value="CLIP"/>
</dbReference>
<evidence type="ECO:0000256" key="4">
    <source>
        <dbReference type="ARBA" id="ARBA00022670"/>
    </source>
</evidence>
<comment type="subcellular location">
    <subcellularLocation>
        <location evidence="1 12">Secreted</location>
    </subcellularLocation>
</comment>
<dbReference type="PRINTS" id="PR00722">
    <property type="entry name" value="CHYMOTRYPSIN"/>
</dbReference>
<dbReference type="Pfam" id="PF12032">
    <property type="entry name" value="CLIP"/>
    <property type="match status" value="1"/>
</dbReference>
<keyword evidence="7 12" id="KW-0720">Serine protease</keyword>
<reference evidence="15" key="1">
    <citation type="submission" date="2018-01" db="EMBL/GenBank/DDBJ databases">
        <title>An insight into the sialome of Amazonian anophelines.</title>
        <authorList>
            <person name="Ribeiro J.M."/>
            <person name="Scarpassa V."/>
            <person name="Calvo E."/>
        </authorList>
    </citation>
    <scope>NUCLEOTIDE SEQUENCE</scope>
    <source>
        <tissue evidence="15">Salivary glands</tissue>
    </source>
</reference>
<evidence type="ECO:0000256" key="3">
    <source>
        <dbReference type="ARBA" id="ARBA00022588"/>
    </source>
</evidence>
<keyword evidence="5 12" id="KW-0732">Signal</keyword>
<dbReference type="Pfam" id="PF00089">
    <property type="entry name" value="Trypsin"/>
    <property type="match status" value="1"/>
</dbReference>
<evidence type="ECO:0000259" key="13">
    <source>
        <dbReference type="PROSITE" id="PS50240"/>
    </source>
</evidence>
<evidence type="ECO:0000256" key="8">
    <source>
        <dbReference type="ARBA" id="ARBA00022859"/>
    </source>
</evidence>
<dbReference type="SMART" id="SM00680">
    <property type="entry name" value="CLIP"/>
    <property type="match status" value="1"/>
</dbReference>
<dbReference type="InterPro" id="IPR043504">
    <property type="entry name" value="Peptidase_S1_PA_chymotrypsin"/>
</dbReference>
<dbReference type="GO" id="GO:0045087">
    <property type="term" value="P:innate immune response"/>
    <property type="evidence" value="ECO:0007669"/>
    <property type="project" value="UniProtKB-KW"/>
</dbReference>
<dbReference type="SMART" id="SM00020">
    <property type="entry name" value="Tryp_SPc"/>
    <property type="match status" value="1"/>
</dbReference>
<keyword evidence="9" id="KW-1015">Disulfide bond</keyword>
<dbReference type="EMBL" id="GGFK01011415">
    <property type="protein sequence ID" value="MBW44736.1"/>
    <property type="molecule type" value="Transcribed_RNA"/>
</dbReference>
<feature type="signal peptide" evidence="12">
    <location>
        <begin position="1"/>
        <end position="31"/>
    </location>
</feature>
<dbReference type="InterPro" id="IPR001254">
    <property type="entry name" value="Trypsin_dom"/>
</dbReference>
<dbReference type="CDD" id="cd00190">
    <property type="entry name" value="Tryp_SPc"/>
    <property type="match status" value="1"/>
</dbReference>
<evidence type="ECO:0000259" key="14">
    <source>
        <dbReference type="PROSITE" id="PS51888"/>
    </source>
</evidence>
<evidence type="ECO:0000256" key="7">
    <source>
        <dbReference type="ARBA" id="ARBA00022825"/>
    </source>
</evidence>
<dbReference type="InterPro" id="IPR038565">
    <property type="entry name" value="CLIP_sf"/>
</dbReference>
<dbReference type="InterPro" id="IPR009003">
    <property type="entry name" value="Peptidase_S1_PA"/>
</dbReference>
<evidence type="ECO:0000256" key="10">
    <source>
        <dbReference type="ARBA" id="ARBA00023180"/>
    </source>
</evidence>
<keyword evidence="8" id="KW-0391">Immunity</keyword>
<dbReference type="InterPro" id="IPR001314">
    <property type="entry name" value="Peptidase_S1A"/>
</dbReference>
<dbReference type="GO" id="GO:0004252">
    <property type="term" value="F:serine-type endopeptidase activity"/>
    <property type="evidence" value="ECO:0007669"/>
    <property type="project" value="UniProtKB-UniRule"/>
</dbReference>
<proteinExistence type="inferred from homology"/>
<evidence type="ECO:0000256" key="12">
    <source>
        <dbReference type="RuleBase" id="RU366078"/>
    </source>
</evidence>
<keyword evidence="2 12" id="KW-0964">Secreted</keyword>
<keyword evidence="10" id="KW-0325">Glycoprotein</keyword>
<dbReference type="PANTHER" id="PTHR24258:SF144">
    <property type="entry name" value="GH14088P"/>
    <property type="match status" value="1"/>
</dbReference>
<feature type="chain" id="PRO_5023972485" description="CLIP domain-containing serine protease" evidence="12">
    <location>
        <begin position="32"/>
        <end position="347"/>
    </location>
</feature>
<name>A0A2M4AVB4_9DIPT</name>
<dbReference type="EC" id="3.4.21.-" evidence="12"/>